<dbReference type="CTD" id="31251598"/>
<sequence length="125" mass="14084">MPYTLRRRERHSDFLVDPPLTNISAHFAAEIGCTMTQNLPIVVYSGPEMAVLQTARQFIGGAQIDMNWLIEPGLVRYFSSHESRPSNCQSSNKKAYLTKSVIVNQVLVTFPAKKVQNMKETVTKV</sequence>
<dbReference type="GO" id="GO:0016791">
    <property type="term" value="F:phosphatase activity"/>
    <property type="evidence" value="ECO:0007669"/>
    <property type="project" value="UniProtKB-ARBA"/>
</dbReference>
<evidence type="ECO:0000313" key="1">
    <source>
        <dbReference type="EMBL" id="EJD75693.1"/>
    </source>
</evidence>
<dbReference type="RefSeq" id="XP_020306539.1">
    <property type="nucleotide sequence ID" value="XM_020449880.1"/>
</dbReference>
<proteinExistence type="predicted"/>
<dbReference type="AlphaFoldDB" id="A0A1S0UJI6"/>
<dbReference type="Gene3D" id="3.40.50.1240">
    <property type="entry name" value="Phosphoglycerate mutase-like"/>
    <property type="match status" value="1"/>
</dbReference>
<reference evidence="1" key="1">
    <citation type="submission" date="2012-04" db="EMBL/GenBank/DDBJ databases">
        <title>The Genome Sequence of Loa loa.</title>
        <authorList>
            <consortium name="The Broad Institute Genome Sequencing Platform"/>
            <consortium name="Broad Institute Genome Sequencing Center for Infectious Disease"/>
            <person name="Nutman T.B."/>
            <person name="Fink D.L."/>
            <person name="Russ C."/>
            <person name="Young S."/>
            <person name="Zeng Q."/>
            <person name="Gargeya S."/>
            <person name="Alvarado L."/>
            <person name="Berlin A."/>
            <person name="Chapman S.B."/>
            <person name="Chen Z."/>
            <person name="Freedman E."/>
            <person name="Gellesch M."/>
            <person name="Goldberg J."/>
            <person name="Griggs A."/>
            <person name="Gujja S."/>
            <person name="Heilman E.R."/>
            <person name="Heiman D."/>
            <person name="Howarth C."/>
            <person name="Mehta T."/>
            <person name="Neiman D."/>
            <person name="Pearson M."/>
            <person name="Roberts A."/>
            <person name="Saif S."/>
            <person name="Shea T."/>
            <person name="Shenoy N."/>
            <person name="Sisk P."/>
            <person name="Stolte C."/>
            <person name="Sykes S."/>
            <person name="White J."/>
            <person name="Yandava C."/>
            <person name="Haas B."/>
            <person name="Henn M.R."/>
            <person name="Nusbaum C."/>
            <person name="Birren B."/>
        </authorList>
    </citation>
    <scope>NUCLEOTIDE SEQUENCE [LARGE SCALE GENOMIC DNA]</scope>
</reference>
<dbReference type="KEGG" id="loa:LOAG_17218"/>
<protein>
    <submittedName>
        <fullName evidence="1">Uncharacterized protein</fullName>
    </submittedName>
</protein>
<dbReference type="OrthoDB" id="5839497at2759"/>
<dbReference type="EMBL" id="JH712115">
    <property type="protein sequence ID" value="EJD75693.1"/>
    <property type="molecule type" value="Genomic_DNA"/>
</dbReference>
<dbReference type="InterPro" id="IPR029033">
    <property type="entry name" value="His_PPase_superfam"/>
</dbReference>
<gene>
    <name evidence="1" type="ORF">LOAG_17218</name>
</gene>
<name>A0A1S0UJI6_LOALO</name>
<dbReference type="InParanoid" id="A0A1S0UJI6"/>
<organism evidence="1">
    <name type="scientific">Loa loa</name>
    <name type="common">Eye worm</name>
    <name type="synonym">Filaria loa</name>
    <dbReference type="NCBI Taxonomy" id="7209"/>
    <lineage>
        <taxon>Eukaryota</taxon>
        <taxon>Metazoa</taxon>
        <taxon>Ecdysozoa</taxon>
        <taxon>Nematoda</taxon>
        <taxon>Chromadorea</taxon>
        <taxon>Rhabditida</taxon>
        <taxon>Spirurina</taxon>
        <taxon>Spiruromorpha</taxon>
        <taxon>Filarioidea</taxon>
        <taxon>Onchocercidae</taxon>
        <taxon>Loa</taxon>
    </lineage>
</organism>
<accession>A0A1S0UJI6</accession>
<dbReference type="GeneID" id="31251598"/>